<keyword evidence="6" id="KW-1185">Reference proteome</keyword>
<feature type="domain" description="Tyr recombinase" evidence="4">
    <location>
        <begin position="212"/>
        <end position="399"/>
    </location>
</feature>
<proteinExistence type="inferred from homology"/>
<comment type="caution">
    <text evidence="5">The sequence shown here is derived from an EMBL/GenBank/DDBJ whole genome shotgun (WGS) entry which is preliminary data.</text>
</comment>
<evidence type="ECO:0000256" key="2">
    <source>
        <dbReference type="ARBA" id="ARBA00023125"/>
    </source>
</evidence>
<dbReference type="InterPro" id="IPR010998">
    <property type="entry name" value="Integrase_recombinase_N"/>
</dbReference>
<dbReference type="GO" id="GO:0006310">
    <property type="term" value="P:DNA recombination"/>
    <property type="evidence" value="ECO:0007669"/>
    <property type="project" value="UniProtKB-KW"/>
</dbReference>
<dbReference type="Pfam" id="PF00589">
    <property type="entry name" value="Phage_integrase"/>
    <property type="match status" value="1"/>
</dbReference>
<reference evidence="5 6" key="1">
    <citation type="submission" date="2020-04" db="EMBL/GenBank/DDBJ databases">
        <title>Chryseobacterium sp. RJ-7-14 sp. nov., isolated from Jeju soil.</title>
        <authorList>
            <person name="Dahal R.H."/>
            <person name="Chaudhary D.K."/>
        </authorList>
    </citation>
    <scope>NUCLEOTIDE SEQUENCE [LARGE SCALE GENOMIC DNA]</scope>
    <source>
        <strain evidence="5 6">RJ-7-14</strain>
    </source>
</reference>
<evidence type="ECO:0000256" key="3">
    <source>
        <dbReference type="ARBA" id="ARBA00023172"/>
    </source>
</evidence>
<accession>A0A7Y0FKN5</accession>
<dbReference type="Proteomes" id="UP000552615">
    <property type="component" value="Unassembled WGS sequence"/>
</dbReference>
<dbReference type="EMBL" id="JABBGF010000004">
    <property type="protein sequence ID" value="NML59382.1"/>
    <property type="molecule type" value="Genomic_DNA"/>
</dbReference>
<dbReference type="InterPro" id="IPR050090">
    <property type="entry name" value="Tyrosine_recombinase_XerCD"/>
</dbReference>
<dbReference type="InterPro" id="IPR011010">
    <property type="entry name" value="DNA_brk_join_enz"/>
</dbReference>
<evidence type="ECO:0000256" key="1">
    <source>
        <dbReference type="ARBA" id="ARBA00008857"/>
    </source>
</evidence>
<dbReference type="PROSITE" id="PS51898">
    <property type="entry name" value="TYR_RECOMBINASE"/>
    <property type="match status" value="1"/>
</dbReference>
<dbReference type="Pfam" id="PF13102">
    <property type="entry name" value="Phage_int_SAM_5"/>
    <property type="match status" value="1"/>
</dbReference>
<evidence type="ECO:0000259" key="4">
    <source>
        <dbReference type="PROSITE" id="PS51898"/>
    </source>
</evidence>
<dbReference type="SUPFAM" id="SSF56349">
    <property type="entry name" value="DNA breaking-rejoining enzymes"/>
    <property type="match status" value="1"/>
</dbReference>
<dbReference type="PANTHER" id="PTHR30349:SF64">
    <property type="entry name" value="PROPHAGE INTEGRASE INTD-RELATED"/>
    <property type="match status" value="1"/>
</dbReference>
<organism evidence="5 6">
    <name type="scientific">Chryseobacterium cheonjiense</name>
    <dbReference type="NCBI Taxonomy" id="2728845"/>
    <lineage>
        <taxon>Bacteria</taxon>
        <taxon>Pseudomonadati</taxon>
        <taxon>Bacteroidota</taxon>
        <taxon>Flavobacteriia</taxon>
        <taxon>Flavobacteriales</taxon>
        <taxon>Weeksellaceae</taxon>
        <taxon>Chryseobacterium group</taxon>
        <taxon>Chryseobacterium</taxon>
    </lineage>
</organism>
<keyword evidence="3" id="KW-0233">DNA recombination</keyword>
<sequence>MTCKFYLLPNNLAANICLKITDKSGKTIDLNTSLEIIPEEWDSFRQRPKNIYKKSNKKLNKILNTIKLYISEYASSCNVKKSQISKKAIINFITRICNDDLETLPPNSFLKYTMQYINSRKEAISYSTYHRYMVFYNLIEQFQGEICKHIYIENVDGNFAAEFLKFGHKENYSTSTINRTIKFFKTILNFVERKGIKTNVKELEVGREKQYKEIITLTEEEIFRIKNTAISDDLEIARDWLLISCYTGQRFSDFIHFSVDQIIYIHNKPFIFFIQKKTNKHIQLPLHPVVSEILSKNNDQFPKALSMKIYNEHIKQIAKISKINQLVYTRKRTGFRSLKTKIEKWKAISSHIGRRSFATNFYGKIPTPLLMHATGHSSEQVFLKYINPTDNEKLISLGNYFEKIYNLEKKIQ</sequence>
<dbReference type="InterPro" id="IPR025269">
    <property type="entry name" value="SAM-like_dom"/>
</dbReference>
<dbReference type="InterPro" id="IPR002104">
    <property type="entry name" value="Integrase_catalytic"/>
</dbReference>
<dbReference type="InterPro" id="IPR013762">
    <property type="entry name" value="Integrase-like_cat_sf"/>
</dbReference>
<dbReference type="GO" id="GO:0003677">
    <property type="term" value="F:DNA binding"/>
    <property type="evidence" value="ECO:0007669"/>
    <property type="project" value="UniProtKB-KW"/>
</dbReference>
<protein>
    <submittedName>
        <fullName evidence="5">Site-specific integrase</fullName>
    </submittedName>
</protein>
<evidence type="ECO:0000313" key="6">
    <source>
        <dbReference type="Proteomes" id="UP000552615"/>
    </source>
</evidence>
<dbReference type="GO" id="GO:0015074">
    <property type="term" value="P:DNA integration"/>
    <property type="evidence" value="ECO:0007669"/>
    <property type="project" value="InterPro"/>
</dbReference>
<name>A0A7Y0FKN5_9FLAO</name>
<evidence type="ECO:0000313" key="5">
    <source>
        <dbReference type="EMBL" id="NML59382.1"/>
    </source>
</evidence>
<dbReference type="Gene3D" id="1.10.443.10">
    <property type="entry name" value="Intergrase catalytic core"/>
    <property type="match status" value="1"/>
</dbReference>
<keyword evidence="2" id="KW-0238">DNA-binding</keyword>
<dbReference type="RefSeq" id="WP_169232689.1">
    <property type="nucleotide sequence ID" value="NZ_JABBGF010000004.1"/>
</dbReference>
<comment type="similarity">
    <text evidence="1">Belongs to the 'phage' integrase family.</text>
</comment>
<dbReference type="AlphaFoldDB" id="A0A7Y0FKN5"/>
<dbReference type="Gene3D" id="1.10.150.130">
    <property type="match status" value="1"/>
</dbReference>
<gene>
    <name evidence="5" type="ORF">HHL20_18835</name>
</gene>
<dbReference type="Pfam" id="PF17293">
    <property type="entry name" value="Arm-DNA-bind_5"/>
    <property type="match status" value="1"/>
</dbReference>
<dbReference type="PANTHER" id="PTHR30349">
    <property type="entry name" value="PHAGE INTEGRASE-RELATED"/>
    <property type="match status" value="1"/>
</dbReference>
<dbReference type="InterPro" id="IPR035386">
    <property type="entry name" value="Arm-DNA-bind_5"/>
</dbReference>